<comment type="caution">
    <text evidence="1">The sequence shown here is derived from an EMBL/GenBank/DDBJ whole genome shotgun (WGS) entry which is preliminary data.</text>
</comment>
<sequence>MPPYRFSVHERVVLPGAAHAGCGAWGSTETRLEAERCGRAAATVPQPARDGYGFRTVLYRRRMRVERQWWNGERSARARRDVYIRTDGEHWEVEAQAGGDAGRSTVHQCPGRQSAEILAQAWMGGPSRWQQVAR</sequence>
<evidence type="ECO:0000313" key="2">
    <source>
        <dbReference type="Proteomes" id="UP000662200"/>
    </source>
</evidence>
<proteinExistence type="predicted"/>
<accession>A0A8J3BP67</accession>
<protein>
    <submittedName>
        <fullName evidence="1">Uncharacterized protein</fullName>
    </submittedName>
</protein>
<reference evidence="1" key="2">
    <citation type="submission" date="2020-09" db="EMBL/GenBank/DDBJ databases">
        <authorList>
            <person name="Sun Q."/>
            <person name="Ohkuma M."/>
        </authorList>
    </citation>
    <scope>NUCLEOTIDE SEQUENCE</scope>
    <source>
        <strain evidence="1">JCM 3091</strain>
    </source>
</reference>
<dbReference type="EMBL" id="BMQC01000006">
    <property type="protein sequence ID" value="GGK28697.1"/>
    <property type="molecule type" value="Genomic_DNA"/>
</dbReference>
<dbReference type="AlphaFoldDB" id="A0A8J3BP67"/>
<dbReference type="Proteomes" id="UP000662200">
    <property type="component" value="Unassembled WGS sequence"/>
</dbReference>
<organism evidence="1 2">
    <name type="scientific">Pilimelia terevasa</name>
    <dbReference type="NCBI Taxonomy" id="53372"/>
    <lineage>
        <taxon>Bacteria</taxon>
        <taxon>Bacillati</taxon>
        <taxon>Actinomycetota</taxon>
        <taxon>Actinomycetes</taxon>
        <taxon>Micromonosporales</taxon>
        <taxon>Micromonosporaceae</taxon>
        <taxon>Pilimelia</taxon>
    </lineage>
</organism>
<reference evidence="1" key="1">
    <citation type="journal article" date="2014" name="Int. J. Syst. Evol. Microbiol.">
        <title>Complete genome sequence of Corynebacterium casei LMG S-19264T (=DSM 44701T), isolated from a smear-ripened cheese.</title>
        <authorList>
            <consortium name="US DOE Joint Genome Institute (JGI-PGF)"/>
            <person name="Walter F."/>
            <person name="Albersmeier A."/>
            <person name="Kalinowski J."/>
            <person name="Ruckert C."/>
        </authorList>
    </citation>
    <scope>NUCLEOTIDE SEQUENCE</scope>
    <source>
        <strain evidence="1">JCM 3091</strain>
    </source>
</reference>
<name>A0A8J3BP67_9ACTN</name>
<gene>
    <name evidence="1" type="ORF">GCM10010124_21710</name>
</gene>
<keyword evidence="2" id="KW-1185">Reference proteome</keyword>
<evidence type="ECO:0000313" key="1">
    <source>
        <dbReference type="EMBL" id="GGK28697.1"/>
    </source>
</evidence>